<dbReference type="InterPro" id="IPR015421">
    <property type="entry name" value="PyrdxlP-dep_Trfase_major"/>
</dbReference>
<name>A0AAJ0FB80_9PEZI</name>
<proteinExistence type="predicted"/>
<keyword evidence="2" id="KW-0808">Transferase</keyword>
<dbReference type="EMBL" id="MU839834">
    <property type="protein sequence ID" value="KAK1754890.1"/>
    <property type="molecule type" value="Genomic_DNA"/>
</dbReference>
<dbReference type="GO" id="GO:0008265">
    <property type="term" value="F:molybdenum cofactor sulfurtransferase activity"/>
    <property type="evidence" value="ECO:0007669"/>
    <property type="project" value="TreeGrafter"/>
</dbReference>
<feature type="domain" description="Aminotransferase class V" evidence="1">
    <location>
        <begin position="88"/>
        <end position="535"/>
    </location>
</feature>
<accession>A0AAJ0FB80</accession>
<dbReference type="PANTHER" id="PTHR14237:SF80">
    <property type="entry name" value="MOLYBDENUM COFACTOR SULFURASE"/>
    <property type="match status" value="1"/>
</dbReference>
<evidence type="ECO:0000313" key="3">
    <source>
        <dbReference type="Proteomes" id="UP001239445"/>
    </source>
</evidence>
<dbReference type="InterPro" id="IPR000192">
    <property type="entry name" value="Aminotrans_V_dom"/>
</dbReference>
<dbReference type="InterPro" id="IPR015424">
    <property type="entry name" value="PyrdxlP-dep_Trfase"/>
</dbReference>
<dbReference type="Gene3D" id="3.40.640.10">
    <property type="entry name" value="Type I PLP-dependent aspartate aminotransferase-like (Major domain)"/>
    <property type="match status" value="1"/>
</dbReference>
<evidence type="ECO:0000313" key="2">
    <source>
        <dbReference type="EMBL" id="KAK1754890.1"/>
    </source>
</evidence>
<evidence type="ECO:0000259" key="1">
    <source>
        <dbReference type="Pfam" id="PF00266"/>
    </source>
</evidence>
<comment type="caution">
    <text evidence="2">The sequence shown here is derived from an EMBL/GenBank/DDBJ whole genome shotgun (WGS) entry which is preliminary data.</text>
</comment>
<protein>
    <submittedName>
        <fullName evidence="2">Pyridoxal phosphate-dependent transferase</fullName>
    </submittedName>
</protein>
<dbReference type="GO" id="GO:0043545">
    <property type="term" value="P:molybdopterin cofactor metabolic process"/>
    <property type="evidence" value="ECO:0007669"/>
    <property type="project" value="TreeGrafter"/>
</dbReference>
<reference evidence="2" key="1">
    <citation type="submission" date="2023-06" db="EMBL/GenBank/DDBJ databases">
        <title>Genome-scale phylogeny and comparative genomics of the fungal order Sordariales.</title>
        <authorList>
            <consortium name="Lawrence Berkeley National Laboratory"/>
            <person name="Hensen N."/>
            <person name="Bonometti L."/>
            <person name="Westerberg I."/>
            <person name="Brannstrom I.O."/>
            <person name="Guillou S."/>
            <person name="Cros-Aarteil S."/>
            <person name="Calhoun S."/>
            <person name="Haridas S."/>
            <person name="Kuo A."/>
            <person name="Mondo S."/>
            <person name="Pangilinan J."/>
            <person name="Riley R."/>
            <person name="Labutti K."/>
            <person name="Andreopoulos B."/>
            <person name="Lipzen A."/>
            <person name="Chen C."/>
            <person name="Yanf M."/>
            <person name="Daum C."/>
            <person name="Ng V."/>
            <person name="Clum A."/>
            <person name="Steindorff A."/>
            <person name="Ohm R."/>
            <person name="Martin F."/>
            <person name="Silar P."/>
            <person name="Natvig D."/>
            <person name="Lalanne C."/>
            <person name="Gautier V."/>
            <person name="Ament-Velasquez S.L."/>
            <person name="Kruys A."/>
            <person name="Hutchinson M.I."/>
            <person name="Powell A.J."/>
            <person name="Barry K."/>
            <person name="Miller A.N."/>
            <person name="Grigoriev I.V."/>
            <person name="Debuchy R."/>
            <person name="Gladieux P."/>
            <person name="Thoren M.H."/>
            <person name="Johannesson H."/>
        </authorList>
    </citation>
    <scope>NUCLEOTIDE SEQUENCE</scope>
    <source>
        <strain evidence="2">PSN4</strain>
    </source>
</reference>
<gene>
    <name evidence="2" type="ORF">QBC47DRAFT_382075</name>
</gene>
<dbReference type="AlphaFoldDB" id="A0AAJ0FB80"/>
<dbReference type="Pfam" id="PF00266">
    <property type="entry name" value="Aminotran_5"/>
    <property type="match status" value="1"/>
</dbReference>
<keyword evidence="3" id="KW-1185">Reference proteome</keyword>
<dbReference type="Proteomes" id="UP001239445">
    <property type="component" value="Unassembled WGS sequence"/>
</dbReference>
<dbReference type="SUPFAM" id="SSF53383">
    <property type="entry name" value="PLP-dependent transferases"/>
    <property type="match status" value="1"/>
</dbReference>
<organism evidence="2 3">
    <name type="scientific">Echria macrotheca</name>
    <dbReference type="NCBI Taxonomy" id="438768"/>
    <lineage>
        <taxon>Eukaryota</taxon>
        <taxon>Fungi</taxon>
        <taxon>Dikarya</taxon>
        <taxon>Ascomycota</taxon>
        <taxon>Pezizomycotina</taxon>
        <taxon>Sordariomycetes</taxon>
        <taxon>Sordariomycetidae</taxon>
        <taxon>Sordariales</taxon>
        <taxon>Schizotheciaceae</taxon>
        <taxon>Echria</taxon>
    </lineage>
</organism>
<dbReference type="PANTHER" id="PTHR14237">
    <property type="entry name" value="MOLYBDOPTERIN COFACTOR SULFURASE MOSC"/>
    <property type="match status" value="1"/>
</dbReference>
<sequence length="567" mass="61839">MTRRDQPAAASDRGRTSPVRYLRRIAQPLSTWRHRLCGGRSPASNRSSTTLTPGFTYDGIKTSAPSCPYKKPVETIREEQYPHMKDGIYLDHSGTTIYARALIERFAHRLNSSLLGNPHSANQPAKMSGDMVDEVRAKALRFLGADPAHYDLVFVQNATGAIKIVADAFRDLAEQTRSGKFWYGYHRDAHTSIVGVREIAGDGNHRCFESDAEVEKWLEAHTHGTENIEGLSLFAFPGQSNLTGRRLPLEWCGRARSARGLKNTYSLLDAAALAMTSPLHRAFSDPETAPDFTCVSFYKIFGFPDLGGLVVRKDSGHILALRKYFGGGTVSLVSTIGTAWHVSKGLEATAAGPDEAEGAHGLHEGLEDGTLPFHSIIALGEAIDVHHELYGSMENISRYTTQLATRMYEGIISLRYSNGQPLCKVYREETDVYGDAKRQGATVAFNVFRKDGSYESYASVEAAANEKGIYVRSGGICCPGGVFTALRYEPWQLNRAKSAGHHCGSDGLGVINELPTGVVRASMGAMSTVKEVDAFLAFLRDTFIGKDIAVSQDPGSEKVPVAVYSSS</sequence>